<dbReference type="OrthoDB" id="1919336at2759"/>
<evidence type="ECO:0000256" key="1">
    <source>
        <dbReference type="ARBA" id="ARBA00023125"/>
    </source>
</evidence>
<keyword evidence="2" id="KW-0539">Nucleus</keyword>
<dbReference type="Gene3D" id="1.10.30.10">
    <property type="entry name" value="High mobility group box domain"/>
    <property type="match status" value="2"/>
</dbReference>
<feature type="DNA-binding region" description="HMG box" evidence="2">
    <location>
        <begin position="482"/>
        <end position="550"/>
    </location>
</feature>
<keyword evidence="1 2" id="KW-0238">DNA-binding</keyword>
<feature type="compositionally biased region" description="Pro residues" evidence="3">
    <location>
        <begin position="442"/>
        <end position="451"/>
    </location>
</feature>
<evidence type="ECO:0000256" key="2">
    <source>
        <dbReference type="PROSITE-ProRule" id="PRU00267"/>
    </source>
</evidence>
<evidence type="ECO:0000259" key="4">
    <source>
        <dbReference type="PROSITE" id="PS50118"/>
    </source>
</evidence>
<evidence type="ECO:0000256" key="3">
    <source>
        <dbReference type="SAM" id="MobiDB-lite"/>
    </source>
</evidence>
<dbReference type="InterPro" id="IPR009071">
    <property type="entry name" value="HMG_box_dom"/>
</dbReference>
<feature type="region of interest" description="Disordered" evidence="3">
    <location>
        <begin position="235"/>
        <end position="283"/>
    </location>
</feature>
<organism evidence="5 6">
    <name type="scientific">Hesseltinella vesiculosa</name>
    <dbReference type="NCBI Taxonomy" id="101127"/>
    <lineage>
        <taxon>Eukaryota</taxon>
        <taxon>Fungi</taxon>
        <taxon>Fungi incertae sedis</taxon>
        <taxon>Mucoromycota</taxon>
        <taxon>Mucoromycotina</taxon>
        <taxon>Mucoromycetes</taxon>
        <taxon>Mucorales</taxon>
        <taxon>Cunninghamellaceae</taxon>
        <taxon>Hesseltinella</taxon>
    </lineage>
</organism>
<feature type="region of interest" description="Disordered" evidence="3">
    <location>
        <begin position="168"/>
        <end position="195"/>
    </location>
</feature>
<dbReference type="PROSITE" id="PS50118">
    <property type="entry name" value="HMG_BOX_2"/>
    <property type="match status" value="2"/>
</dbReference>
<accession>A0A1X2GKE8</accession>
<dbReference type="EMBL" id="MCGT01000011">
    <property type="protein sequence ID" value="ORX55759.1"/>
    <property type="molecule type" value="Genomic_DNA"/>
</dbReference>
<protein>
    <recommendedName>
        <fullName evidence="4">HMG box domain-containing protein</fullName>
    </recommendedName>
</protein>
<feature type="region of interest" description="Disordered" evidence="3">
    <location>
        <begin position="421"/>
        <end position="485"/>
    </location>
</feature>
<feature type="region of interest" description="Disordered" evidence="3">
    <location>
        <begin position="577"/>
        <end position="606"/>
    </location>
</feature>
<feature type="domain" description="HMG box" evidence="4">
    <location>
        <begin position="482"/>
        <end position="550"/>
    </location>
</feature>
<dbReference type="SMART" id="SM00398">
    <property type="entry name" value="HMG"/>
    <property type="match status" value="2"/>
</dbReference>
<comment type="caution">
    <text evidence="5">The sequence shown here is derived from an EMBL/GenBank/DDBJ whole genome shotgun (WGS) entry which is preliminary data.</text>
</comment>
<dbReference type="InterPro" id="IPR050342">
    <property type="entry name" value="HMGB"/>
</dbReference>
<name>A0A1X2GKE8_9FUNG</name>
<dbReference type="STRING" id="101127.A0A1X2GKE8"/>
<dbReference type="InterPro" id="IPR036910">
    <property type="entry name" value="HMG_box_dom_sf"/>
</dbReference>
<feature type="compositionally biased region" description="Low complexity" evidence="3">
    <location>
        <begin position="264"/>
        <end position="279"/>
    </location>
</feature>
<proteinExistence type="predicted"/>
<dbReference type="CDD" id="cd01389">
    <property type="entry name" value="HMG-box_ROX1-like"/>
    <property type="match status" value="1"/>
</dbReference>
<feature type="DNA-binding region" description="HMG box" evidence="2">
    <location>
        <begin position="282"/>
        <end position="350"/>
    </location>
</feature>
<evidence type="ECO:0000313" key="6">
    <source>
        <dbReference type="Proteomes" id="UP000242146"/>
    </source>
</evidence>
<reference evidence="5 6" key="1">
    <citation type="submission" date="2016-07" db="EMBL/GenBank/DDBJ databases">
        <title>Pervasive Adenine N6-methylation of Active Genes in Fungi.</title>
        <authorList>
            <consortium name="DOE Joint Genome Institute"/>
            <person name="Mondo S.J."/>
            <person name="Dannebaum R.O."/>
            <person name="Kuo R.C."/>
            <person name="Labutti K."/>
            <person name="Haridas S."/>
            <person name="Kuo A."/>
            <person name="Salamov A."/>
            <person name="Ahrendt S.R."/>
            <person name="Lipzen A."/>
            <person name="Sullivan W."/>
            <person name="Andreopoulos W.B."/>
            <person name="Clum A."/>
            <person name="Lindquist E."/>
            <person name="Daum C."/>
            <person name="Ramamoorthy G.K."/>
            <person name="Gryganskyi A."/>
            <person name="Culley D."/>
            <person name="Magnuson J.K."/>
            <person name="James T.Y."/>
            <person name="O'Malley M.A."/>
            <person name="Stajich J.E."/>
            <person name="Spatafora J.W."/>
            <person name="Visel A."/>
            <person name="Grigoriev I.V."/>
        </authorList>
    </citation>
    <scope>NUCLEOTIDE SEQUENCE [LARGE SCALE GENOMIC DNA]</scope>
    <source>
        <strain evidence="5 6">NRRL 3301</strain>
    </source>
</reference>
<dbReference type="Proteomes" id="UP000242146">
    <property type="component" value="Unassembled WGS sequence"/>
</dbReference>
<feature type="compositionally biased region" description="Low complexity" evidence="3">
    <location>
        <begin position="178"/>
        <end position="195"/>
    </location>
</feature>
<dbReference type="AlphaFoldDB" id="A0A1X2GKE8"/>
<feature type="compositionally biased region" description="Low complexity" evidence="3">
    <location>
        <begin position="422"/>
        <end position="441"/>
    </location>
</feature>
<dbReference type="SUPFAM" id="SSF47095">
    <property type="entry name" value="HMG-box"/>
    <property type="match status" value="2"/>
</dbReference>
<sequence length="606" mass="67427">MTHHILPSFSISSSDNTNFYHPSPTARLSNDATMMATMTVTSLDNCHLPPIMRPTFIRPDPVPTRSLSDIQPSQSEVYYGDTDLDARPSWQGGRKRSSHHEAIIVKAKVEEDAYMDDVSLPAAYHTPPRQLVSPEAVRCAEMEEREEGEAFAGYPSFLSMKNFHKHHRPKTGLTDIESPALSSLSSPSGSPAASPSLPNAIFSALPPTALPTSLHPLQPAPLVDPTNWYPLLSSSSTPTLTSRDPVPQKDILYNPIDLSPSLAPSACQTQSPSSPQPQQERLKRPPNAYLLFNREMRGKLLAFDPKMTVAQISKEIGDRWKHLPPDERHKYQEAAHALKQDHLKNHPDFIYTRRSKAQLEEARRLSRSHRKASMHTSTNERVSLVYDTTLIPTNNAHDPLLPPSIPVSIPRHSQSLPLVDATMTHQPSPSTSSPSIATFTPSLPPPTPTAPPKKRRGRQKSADVQRDPRGRKKKRNKYPTGPKHPMSGFLFFLGAIRPQVAQQFPGSTVGPISKEISSRWKSMTDEQRAPWLQKAADDKARYAREIQAYLASRKKEEEQPAASLPVNHDHHQLTPHVTHPLHGESSHSPFPSTFAAPLYENPLPPM</sequence>
<keyword evidence="6" id="KW-1185">Reference proteome</keyword>
<dbReference type="GO" id="GO:0003677">
    <property type="term" value="F:DNA binding"/>
    <property type="evidence" value="ECO:0007669"/>
    <property type="project" value="UniProtKB-UniRule"/>
</dbReference>
<evidence type="ECO:0000313" key="5">
    <source>
        <dbReference type="EMBL" id="ORX55759.1"/>
    </source>
</evidence>
<feature type="domain" description="HMG box" evidence="4">
    <location>
        <begin position="282"/>
        <end position="350"/>
    </location>
</feature>
<dbReference type="GO" id="GO:0005634">
    <property type="term" value="C:nucleus"/>
    <property type="evidence" value="ECO:0007669"/>
    <property type="project" value="UniProtKB-UniRule"/>
</dbReference>
<dbReference type="Pfam" id="PF00505">
    <property type="entry name" value="HMG_box"/>
    <property type="match status" value="2"/>
</dbReference>
<dbReference type="PANTHER" id="PTHR48112:SF5">
    <property type="entry name" value="BOX PROTEIN, PUTATIVE (AFU_ORTHOLOGUE AFUA_1G04550)-RELATED"/>
    <property type="match status" value="1"/>
</dbReference>
<gene>
    <name evidence="5" type="ORF">DM01DRAFT_1321099</name>
</gene>
<dbReference type="PANTHER" id="PTHR48112">
    <property type="entry name" value="HIGH MOBILITY GROUP PROTEIN DSP1"/>
    <property type="match status" value="1"/>
</dbReference>